<dbReference type="PANTHER" id="PTHR37162:SF1">
    <property type="entry name" value="BED-TYPE DOMAIN-CONTAINING PROTEIN"/>
    <property type="match status" value="1"/>
</dbReference>
<reference evidence="3" key="1">
    <citation type="submission" date="2020-04" db="EMBL/GenBank/DDBJ databases">
        <authorList>
            <person name="Alioto T."/>
            <person name="Alioto T."/>
            <person name="Gomez Garrido J."/>
        </authorList>
    </citation>
    <scope>NUCLEOTIDE SEQUENCE</scope>
    <source>
        <strain evidence="3">A484AB</strain>
    </source>
</reference>
<dbReference type="PANTHER" id="PTHR37162">
    <property type="entry name" value="HAT FAMILY DIMERISATION DOMAINCONTAINING PROTEIN-RELATED"/>
    <property type="match status" value="1"/>
</dbReference>
<comment type="caution">
    <text evidence="3">The sequence shown here is derived from an EMBL/GenBank/DDBJ whole genome shotgun (WGS) entry which is preliminary data.</text>
</comment>
<dbReference type="EMBL" id="CACRXK020003252">
    <property type="protein sequence ID" value="CAB3998027.1"/>
    <property type="molecule type" value="Genomic_DNA"/>
</dbReference>
<evidence type="ECO:0000313" key="4">
    <source>
        <dbReference type="Proteomes" id="UP001152795"/>
    </source>
</evidence>
<keyword evidence="4" id="KW-1185">Reference proteome</keyword>
<feature type="compositionally biased region" description="Acidic residues" evidence="1">
    <location>
        <begin position="1"/>
        <end position="10"/>
    </location>
</feature>
<protein>
    <submittedName>
        <fullName evidence="3">Zinc finger MYM-type 1-like</fullName>
    </submittedName>
</protein>
<evidence type="ECO:0000313" key="3">
    <source>
        <dbReference type="EMBL" id="CAB3998027.1"/>
    </source>
</evidence>
<feature type="region of interest" description="Disordered" evidence="1">
    <location>
        <begin position="1"/>
        <end position="25"/>
    </location>
</feature>
<feature type="compositionally biased region" description="Basic residues" evidence="1">
    <location>
        <begin position="14"/>
        <end position="25"/>
    </location>
</feature>
<feature type="domain" description="HAT C-terminal dimerisation" evidence="2">
    <location>
        <begin position="591"/>
        <end position="639"/>
    </location>
</feature>
<dbReference type="OrthoDB" id="6159421at2759"/>
<accession>A0A7D9I1M1</accession>
<organism evidence="3 4">
    <name type="scientific">Paramuricea clavata</name>
    <name type="common">Red gorgonian</name>
    <name type="synonym">Violescent sea-whip</name>
    <dbReference type="NCBI Taxonomy" id="317549"/>
    <lineage>
        <taxon>Eukaryota</taxon>
        <taxon>Metazoa</taxon>
        <taxon>Cnidaria</taxon>
        <taxon>Anthozoa</taxon>
        <taxon>Octocorallia</taxon>
        <taxon>Malacalcyonacea</taxon>
        <taxon>Plexauridae</taxon>
        <taxon>Paramuricea</taxon>
    </lineage>
</organism>
<dbReference type="SUPFAM" id="SSF53098">
    <property type="entry name" value="Ribonuclease H-like"/>
    <property type="match status" value="1"/>
</dbReference>
<sequence length="688" mass="78662">MDESSSEDEDRGPPRKLLKPKSKKYKQNFRQEWMKDPSFQQWLLPLKHHESEPSCKVCSKKLTCSKTALQRHGESIHHKQAYANASRQVSIYTSLQNQDSANVYKEITTAQVAAFIAAHNLPLRLAPFLLDLIKARCPKNSQETNCLRKIEIGATKCTNVIRQGIGLHYAQELIDILRRMRYSIIPDETTDVSSEKQLAVCVMYVDETDLLPVTRFLDIVEVDNSGANGLYQAIRAIFQEKFIPLSNIIGYSSDTCNVMFGENLSVSTLLKKDFPHVTAVKCSCHLIHLCASHACLKLSKSLEDLCRNIYSHFSRSSLRQKDFKQFQEFVEAQPHKMLKLSQTRWLSLESCVNRILEQWEALRLYFIAFVADGKDPSYTTDSILNALNNKFVLAQLEFLSAQLKRLNEFNTMFQSTEPLLHYLREEVTKLLKDILSDFISMDVVRKEDPFTIDLDCMNIRLPLDKVYMGILATNTLFELKDDPNVQTVKKACVEFLVELVKQIRSRFDMKDPIFKLVEFLIPSNAVKCVPPSLNELFLTLPYLAEVADVTRADQEWRKQALEEPEEVAPEETSTVFLQKRLNAKTLNGTLKYPNLKKVVACVMSLPCSNASVERVFSLLKLIKTDFRNALKRETLVGLMHAHVGMKANDVHAHQLELNAEFVRVLKSVKSNATDSEAGELIRERFKKV</sequence>
<dbReference type="Proteomes" id="UP001152795">
    <property type="component" value="Unassembled WGS sequence"/>
</dbReference>
<dbReference type="AlphaFoldDB" id="A0A7D9I1M1"/>
<dbReference type="InterPro" id="IPR012337">
    <property type="entry name" value="RNaseH-like_sf"/>
</dbReference>
<proteinExistence type="predicted"/>
<evidence type="ECO:0000259" key="2">
    <source>
        <dbReference type="Pfam" id="PF05699"/>
    </source>
</evidence>
<evidence type="ECO:0000256" key="1">
    <source>
        <dbReference type="SAM" id="MobiDB-lite"/>
    </source>
</evidence>
<dbReference type="InterPro" id="IPR008906">
    <property type="entry name" value="HATC_C_dom"/>
</dbReference>
<dbReference type="Pfam" id="PF05699">
    <property type="entry name" value="Dimer_Tnp_hAT"/>
    <property type="match status" value="1"/>
</dbReference>
<gene>
    <name evidence="3" type="ORF">PACLA_8A058734</name>
</gene>
<name>A0A7D9I1M1_PARCT</name>
<dbReference type="GO" id="GO:0046983">
    <property type="term" value="F:protein dimerization activity"/>
    <property type="evidence" value="ECO:0007669"/>
    <property type="project" value="InterPro"/>
</dbReference>